<dbReference type="AlphaFoldDB" id="A0A1I3PKQ4"/>
<sequence length="50" mass="5921">MRNTSYEVYTVLASFKRNTIYIVSIFIHPGLLKKKLNIFSGNKNYNYFNV</sequence>
<proteinExistence type="predicted"/>
<protein>
    <submittedName>
        <fullName evidence="2">Uncharacterized protein</fullName>
    </submittedName>
</protein>
<reference evidence="3" key="2">
    <citation type="submission" date="2016-10" db="EMBL/GenBank/DDBJ databases">
        <authorList>
            <person name="Varghese N."/>
            <person name="Submissions S."/>
        </authorList>
    </citation>
    <scope>NUCLEOTIDE SEQUENCE [LARGE SCALE GENOMIC DNA]</scope>
    <source>
        <strain evidence="3">DSM 17908</strain>
    </source>
</reference>
<evidence type="ECO:0000313" key="2">
    <source>
        <dbReference type="EMBL" id="SFJ22072.1"/>
    </source>
</evidence>
<reference evidence="2" key="1">
    <citation type="submission" date="2016-10" db="EMBL/GenBank/DDBJ databases">
        <authorList>
            <person name="de Groot N.N."/>
        </authorList>
    </citation>
    <scope>NUCLEOTIDE SEQUENCE [LARGE SCALE GENOMIC DNA]</scope>
    <source>
        <strain evidence="2">DSM 17908</strain>
    </source>
</reference>
<dbReference type="Proteomes" id="UP000224607">
    <property type="component" value="Unassembled WGS sequence"/>
</dbReference>
<accession>A0A1I3PKQ4</accession>
<evidence type="ECO:0000313" key="3">
    <source>
        <dbReference type="Proteomes" id="UP000198919"/>
    </source>
</evidence>
<organism evidence="2 3">
    <name type="scientific">Xenorhabdus mauleonii</name>
    <dbReference type="NCBI Taxonomy" id="351675"/>
    <lineage>
        <taxon>Bacteria</taxon>
        <taxon>Pseudomonadati</taxon>
        <taxon>Pseudomonadota</taxon>
        <taxon>Gammaproteobacteria</taxon>
        <taxon>Enterobacterales</taxon>
        <taxon>Morganellaceae</taxon>
        <taxon>Xenorhabdus</taxon>
    </lineage>
</organism>
<dbReference type="Proteomes" id="UP000198919">
    <property type="component" value="Unassembled WGS sequence"/>
</dbReference>
<dbReference type="EMBL" id="NITY01000004">
    <property type="protein sequence ID" value="PHM44768.1"/>
    <property type="molecule type" value="Genomic_DNA"/>
</dbReference>
<gene>
    <name evidence="2" type="ORF">SAMN05421680_106179</name>
    <name evidence="1" type="ORF">Xmau_01482</name>
</gene>
<dbReference type="STRING" id="351675.SAMN05421680_106179"/>
<name>A0A1I3PKQ4_9GAMM</name>
<evidence type="ECO:0000313" key="1">
    <source>
        <dbReference type="EMBL" id="PHM44768.1"/>
    </source>
</evidence>
<dbReference type="EMBL" id="FORG01000006">
    <property type="protein sequence ID" value="SFJ22072.1"/>
    <property type="molecule type" value="Genomic_DNA"/>
</dbReference>
<reference evidence="1 4" key="3">
    <citation type="journal article" date="2017" name="Nat. Microbiol.">
        <title>Natural product diversity associated with the nematode symbionts Photorhabdus and Xenorhabdus.</title>
        <authorList>
            <person name="Tobias N.J."/>
            <person name="Wolff H."/>
            <person name="Djahanschiri B."/>
            <person name="Grundmann F."/>
            <person name="Kronenwerth M."/>
            <person name="Shi Y.M."/>
            <person name="Simonyi S."/>
            <person name="Grun P."/>
            <person name="Shapiro-Ilan D."/>
            <person name="Pidot S.J."/>
            <person name="Stinear T.P."/>
            <person name="Ebersberger I."/>
            <person name="Bode H.B."/>
        </authorList>
    </citation>
    <scope>NUCLEOTIDE SEQUENCE [LARGE SCALE GENOMIC DNA]</scope>
    <source>
        <strain evidence="1 4">DSM 17908</strain>
    </source>
</reference>
<keyword evidence="4" id="KW-1185">Reference proteome</keyword>
<evidence type="ECO:0000313" key="4">
    <source>
        <dbReference type="Proteomes" id="UP000224607"/>
    </source>
</evidence>